<evidence type="ECO:0000259" key="1">
    <source>
        <dbReference type="Pfam" id="PF00149"/>
    </source>
</evidence>
<evidence type="ECO:0000313" key="3">
    <source>
        <dbReference type="Proteomes" id="UP001589798"/>
    </source>
</evidence>
<gene>
    <name evidence="2" type="ORF">ACFFJC_12450</name>
</gene>
<name>A0ABV6CWH3_9SPHN</name>
<feature type="domain" description="Calcineurin-like phosphoesterase" evidence="1">
    <location>
        <begin position="9"/>
        <end position="201"/>
    </location>
</feature>
<dbReference type="InterPro" id="IPR050126">
    <property type="entry name" value="Ap4A_hydrolase"/>
</dbReference>
<dbReference type="RefSeq" id="WP_379487811.1">
    <property type="nucleotide sequence ID" value="NZ_JBHLWK010000015.1"/>
</dbReference>
<dbReference type="Proteomes" id="UP001589798">
    <property type="component" value="Unassembled WGS sequence"/>
</dbReference>
<evidence type="ECO:0000313" key="2">
    <source>
        <dbReference type="EMBL" id="MFC0205075.1"/>
    </source>
</evidence>
<protein>
    <submittedName>
        <fullName evidence="2">Metallophosphoesterase family protein</fullName>
        <ecNumber evidence="2">3.1.-.-</ecNumber>
    </submittedName>
</protein>
<reference evidence="2 3" key="1">
    <citation type="submission" date="2024-09" db="EMBL/GenBank/DDBJ databases">
        <authorList>
            <person name="Sun Q."/>
            <person name="Mori K."/>
        </authorList>
    </citation>
    <scope>NUCLEOTIDE SEQUENCE [LARGE SCALE GENOMIC DNA]</scope>
    <source>
        <strain evidence="2 3">CCM 7706</strain>
    </source>
</reference>
<proteinExistence type="predicted"/>
<dbReference type="PANTHER" id="PTHR42850:SF4">
    <property type="entry name" value="ZINC-DEPENDENT ENDOPOLYPHOSPHATASE"/>
    <property type="match status" value="1"/>
</dbReference>
<dbReference type="PANTHER" id="PTHR42850">
    <property type="entry name" value="METALLOPHOSPHOESTERASE"/>
    <property type="match status" value="1"/>
</dbReference>
<dbReference type="EC" id="3.1.-.-" evidence="2"/>
<dbReference type="EMBL" id="JBHLWK010000015">
    <property type="protein sequence ID" value="MFC0205075.1"/>
    <property type="molecule type" value="Genomic_DNA"/>
</dbReference>
<keyword evidence="2" id="KW-0378">Hydrolase</keyword>
<dbReference type="InterPro" id="IPR004843">
    <property type="entry name" value="Calcineurin-like_PHP"/>
</dbReference>
<dbReference type="CDD" id="cd00144">
    <property type="entry name" value="MPP_PPP_family"/>
    <property type="match status" value="1"/>
</dbReference>
<organism evidence="2 3">
    <name type="scientific">Novosphingobium soli</name>
    <dbReference type="NCBI Taxonomy" id="574956"/>
    <lineage>
        <taxon>Bacteria</taxon>
        <taxon>Pseudomonadati</taxon>
        <taxon>Pseudomonadota</taxon>
        <taxon>Alphaproteobacteria</taxon>
        <taxon>Sphingomonadales</taxon>
        <taxon>Sphingomonadaceae</taxon>
        <taxon>Novosphingobium</taxon>
    </lineage>
</organism>
<dbReference type="InterPro" id="IPR006186">
    <property type="entry name" value="Ser/Thr-sp_prot-phosphatase"/>
</dbReference>
<dbReference type="PRINTS" id="PR00114">
    <property type="entry name" value="STPHPHTASE"/>
</dbReference>
<sequence>MPSTDPGERIYAIGDVHGRYDLLKLLLDAIGEHSGARATPEALHIVFLGDLVDRGPDSARVVDLVAELESDTDQVIALMGNHEEAMLRALDGDLMILRKWLQVGGADTVRSYGLELPDEGADMRRYLRRLKKSIPSQHARWMRSMPLTARSGDYFFCHAGIRPGVPLHRQSRDDLLWIRKDFLDADDDFGAVIVHGHTIAPEVVSRRNRIGIDTGAYASGKLTALYLEDDRQEVITVDRAGRVSTQRSKITAS</sequence>
<accession>A0ABV6CWH3</accession>
<dbReference type="InterPro" id="IPR029052">
    <property type="entry name" value="Metallo-depent_PP-like"/>
</dbReference>
<dbReference type="Pfam" id="PF00149">
    <property type="entry name" value="Metallophos"/>
    <property type="match status" value="1"/>
</dbReference>
<dbReference type="SUPFAM" id="SSF56300">
    <property type="entry name" value="Metallo-dependent phosphatases"/>
    <property type="match status" value="1"/>
</dbReference>
<keyword evidence="3" id="KW-1185">Reference proteome</keyword>
<dbReference type="Gene3D" id="3.60.21.10">
    <property type="match status" value="1"/>
</dbReference>
<comment type="caution">
    <text evidence="2">The sequence shown here is derived from an EMBL/GenBank/DDBJ whole genome shotgun (WGS) entry which is preliminary data.</text>
</comment>
<dbReference type="GO" id="GO:0016787">
    <property type="term" value="F:hydrolase activity"/>
    <property type="evidence" value="ECO:0007669"/>
    <property type="project" value="UniProtKB-KW"/>
</dbReference>